<proteinExistence type="predicted"/>
<evidence type="ECO:0000313" key="1">
    <source>
        <dbReference type="Proteomes" id="UP000887540"/>
    </source>
</evidence>
<evidence type="ECO:0000313" key="2">
    <source>
        <dbReference type="WBParaSite" id="ACRNAN_scaffold8698.g20547.t1"/>
    </source>
</evidence>
<keyword evidence="1" id="KW-1185">Reference proteome</keyword>
<protein>
    <submittedName>
        <fullName evidence="2">Uncharacterized protein</fullName>
    </submittedName>
</protein>
<dbReference type="WBParaSite" id="ACRNAN_scaffold8698.g20547.t1">
    <property type="protein sequence ID" value="ACRNAN_scaffold8698.g20547.t1"/>
    <property type="gene ID" value="ACRNAN_scaffold8698.g20547"/>
</dbReference>
<dbReference type="Proteomes" id="UP000887540">
    <property type="component" value="Unplaced"/>
</dbReference>
<sequence length="98" mass="11043">MRSFNVESGFSSMNLRHLVWNIACQVMKDHRHEGFVKELKVDAELDTEELIERQESAELLEDCISLINTCMAGDYFPVAPSPHEISVTALELDTICGS</sequence>
<reference evidence="2" key="1">
    <citation type="submission" date="2022-11" db="UniProtKB">
        <authorList>
            <consortium name="WormBaseParasite"/>
        </authorList>
    </citation>
    <scope>IDENTIFICATION</scope>
</reference>
<accession>A0A914EL16</accession>
<dbReference type="AlphaFoldDB" id="A0A914EL16"/>
<name>A0A914EL16_9BILA</name>
<organism evidence="1 2">
    <name type="scientific">Acrobeloides nanus</name>
    <dbReference type="NCBI Taxonomy" id="290746"/>
    <lineage>
        <taxon>Eukaryota</taxon>
        <taxon>Metazoa</taxon>
        <taxon>Ecdysozoa</taxon>
        <taxon>Nematoda</taxon>
        <taxon>Chromadorea</taxon>
        <taxon>Rhabditida</taxon>
        <taxon>Tylenchina</taxon>
        <taxon>Cephalobomorpha</taxon>
        <taxon>Cephaloboidea</taxon>
        <taxon>Cephalobidae</taxon>
        <taxon>Acrobeloides</taxon>
    </lineage>
</organism>